<accession>C1E2Z3</accession>
<dbReference type="OrthoDB" id="2019940at2759"/>
<dbReference type="GO" id="GO:0000139">
    <property type="term" value="C:Golgi membrane"/>
    <property type="evidence" value="ECO:0007669"/>
    <property type="project" value="UniProtKB-SubCell"/>
</dbReference>
<evidence type="ECO:0000313" key="10">
    <source>
        <dbReference type="EMBL" id="ACO62428.1"/>
    </source>
</evidence>
<keyword evidence="5" id="KW-1133">Transmembrane helix</keyword>
<sequence length="409" mass="45822">MRDVDAEHGVALGRRDEPAGPSGAGSSRRVGALRGPSDGADGARWLRRGASAVGTAALVVAAAAASHYGGEFSDMPALGLGAPVPSVIAKLGRRNDRVLLAPMQHLAYCNLPKAASSTVTTYMTGLNVNIHKFSDVEKFIVERGGDSHFAMVRYSTFHEAGLEHWRNSSAPPYRYFTVVRHPGTRLYSTWFDKIHSHRGADQPDLLYAACDDDPSCSFEEFVDGVTRWLRDEPDVDKVNEHVAVQSDLCDPRARDFDGVFRIEDGFEQIEDALKGWTGVRFDFKSEEGEVGYSHHNKKAKKVYDEFPVSDVKGYEKYMPYETQLKIWRAYKTDFDDFGYDYPEKRSTQRDKCPELPWSEALIQSEWHGEDAQHLDSMPADILDDTPKKSKKVDVPDVPLKLPEELLDFD</sequence>
<evidence type="ECO:0000256" key="3">
    <source>
        <dbReference type="ARBA" id="ARBA00022679"/>
    </source>
</evidence>
<evidence type="ECO:0000256" key="5">
    <source>
        <dbReference type="ARBA" id="ARBA00022989"/>
    </source>
</evidence>
<proteinExistence type="inferred from homology"/>
<keyword evidence="8" id="KW-0325">Glycoprotein</keyword>
<feature type="compositionally biased region" description="Basic and acidic residues" evidence="9">
    <location>
        <begin position="1"/>
        <end position="18"/>
    </location>
</feature>
<dbReference type="RefSeq" id="XP_002501170.1">
    <property type="nucleotide sequence ID" value="XM_002501124.1"/>
</dbReference>
<evidence type="ECO:0000256" key="9">
    <source>
        <dbReference type="SAM" id="MobiDB-lite"/>
    </source>
</evidence>
<keyword evidence="7" id="KW-0472">Membrane</keyword>
<dbReference type="Pfam" id="PF03567">
    <property type="entry name" value="Sulfotransfer_2"/>
    <property type="match status" value="1"/>
</dbReference>
<dbReference type="Proteomes" id="UP000002009">
    <property type="component" value="Chromosome 3"/>
</dbReference>
<feature type="region of interest" description="Disordered" evidence="9">
    <location>
        <begin position="368"/>
        <end position="394"/>
    </location>
</feature>
<comment type="similarity">
    <text evidence="2">Belongs to the sulfotransferase 2 family.</text>
</comment>
<gene>
    <name evidence="10" type="ORF">MICPUN_57418</name>
</gene>
<comment type="subcellular location">
    <subcellularLocation>
        <location evidence="1">Golgi apparatus membrane</location>
        <topology evidence="1">Single-pass type II membrane protein</topology>
    </subcellularLocation>
</comment>
<dbReference type="AlphaFoldDB" id="C1E2Z3"/>
<dbReference type="InterPro" id="IPR005331">
    <property type="entry name" value="Sulfotransferase"/>
</dbReference>
<protein>
    <recommendedName>
        <fullName evidence="12">Sulfotransferase</fullName>
    </recommendedName>
</protein>
<keyword evidence="3" id="KW-0808">Transferase</keyword>
<evidence type="ECO:0000256" key="2">
    <source>
        <dbReference type="ARBA" id="ARBA00006339"/>
    </source>
</evidence>
<evidence type="ECO:0000256" key="1">
    <source>
        <dbReference type="ARBA" id="ARBA00004323"/>
    </source>
</evidence>
<organism evidence="10 11">
    <name type="scientific">Micromonas commoda (strain RCC299 / NOUM17 / CCMP2709)</name>
    <name type="common">Picoplanktonic green alga</name>
    <dbReference type="NCBI Taxonomy" id="296587"/>
    <lineage>
        <taxon>Eukaryota</taxon>
        <taxon>Viridiplantae</taxon>
        <taxon>Chlorophyta</taxon>
        <taxon>Mamiellophyceae</taxon>
        <taxon>Mamiellales</taxon>
        <taxon>Mamiellaceae</taxon>
        <taxon>Micromonas</taxon>
    </lineage>
</organism>
<evidence type="ECO:0008006" key="12">
    <source>
        <dbReference type="Google" id="ProtNLM"/>
    </source>
</evidence>
<dbReference type="GO" id="GO:0016051">
    <property type="term" value="P:carbohydrate biosynthetic process"/>
    <property type="evidence" value="ECO:0007669"/>
    <property type="project" value="InterPro"/>
</dbReference>
<keyword evidence="6" id="KW-0333">Golgi apparatus</keyword>
<dbReference type="InterPro" id="IPR018011">
    <property type="entry name" value="Carb_sulfotrans_8-10"/>
</dbReference>
<evidence type="ECO:0000313" key="11">
    <source>
        <dbReference type="Proteomes" id="UP000002009"/>
    </source>
</evidence>
<keyword evidence="4" id="KW-0812">Transmembrane</keyword>
<dbReference type="KEGG" id="mis:MICPUN_57418"/>
<evidence type="ECO:0000256" key="6">
    <source>
        <dbReference type="ARBA" id="ARBA00023034"/>
    </source>
</evidence>
<feature type="region of interest" description="Disordered" evidence="9">
    <location>
        <begin position="1"/>
        <end position="38"/>
    </location>
</feature>
<dbReference type="EMBL" id="CP001324">
    <property type="protein sequence ID" value="ACO62428.1"/>
    <property type="molecule type" value="Genomic_DNA"/>
</dbReference>
<reference evidence="10 11" key="1">
    <citation type="journal article" date="2009" name="Science">
        <title>Green evolution and dynamic adaptations revealed by genomes of the marine picoeukaryotes Micromonas.</title>
        <authorList>
            <person name="Worden A.Z."/>
            <person name="Lee J.H."/>
            <person name="Mock T."/>
            <person name="Rouze P."/>
            <person name="Simmons M.P."/>
            <person name="Aerts A.L."/>
            <person name="Allen A.E."/>
            <person name="Cuvelier M.L."/>
            <person name="Derelle E."/>
            <person name="Everett M.V."/>
            <person name="Foulon E."/>
            <person name="Grimwood J."/>
            <person name="Gundlach H."/>
            <person name="Henrissat B."/>
            <person name="Napoli C."/>
            <person name="McDonald S.M."/>
            <person name="Parker M.S."/>
            <person name="Rombauts S."/>
            <person name="Salamov A."/>
            <person name="Von Dassow P."/>
            <person name="Badger J.H."/>
            <person name="Coutinho P.M."/>
            <person name="Demir E."/>
            <person name="Dubchak I."/>
            <person name="Gentemann C."/>
            <person name="Eikrem W."/>
            <person name="Gready J.E."/>
            <person name="John U."/>
            <person name="Lanier W."/>
            <person name="Lindquist E.A."/>
            <person name="Lucas S."/>
            <person name="Mayer K.F."/>
            <person name="Moreau H."/>
            <person name="Not F."/>
            <person name="Otillar R."/>
            <person name="Panaud O."/>
            <person name="Pangilinan J."/>
            <person name="Paulsen I."/>
            <person name="Piegu B."/>
            <person name="Poliakov A."/>
            <person name="Robbens S."/>
            <person name="Schmutz J."/>
            <person name="Toulza E."/>
            <person name="Wyss T."/>
            <person name="Zelensky A."/>
            <person name="Zhou K."/>
            <person name="Armbrust E.V."/>
            <person name="Bhattacharya D."/>
            <person name="Goodenough U.W."/>
            <person name="Van de Peer Y."/>
            <person name="Grigoriev I.V."/>
        </authorList>
    </citation>
    <scope>NUCLEOTIDE SEQUENCE [LARGE SCALE GENOMIC DNA]</scope>
    <source>
        <strain evidence="11">RCC299 / NOUM17</strain>
    </source>
</reference>
<evidence type="ECO:0000256" key="7">
    <source>
        <dbReference type="ARBA" id="ARBA00023136"/>
    </source>
</evidence>
<dbReference type="InParanoid" id="C1E2Z3"/>
<dbReference type="PANTHER" id="PTHR12137">
    <property type="entry name" value="CARBOHYDRATE SULFOTRANSFERASE"/>
    <property type="match status" value="1"/>
</dbReference>
<keyword evidence="11" id="KW-1185">Reference proteome</keyword>
<evidence type="ECO:0000256" key="8">
    <source>
        <dbReference type="ARBA" id="ARBA00023180"/>
    </source>
</evidence>
<feature type="compositionally biased region" description="Basic and acidic residues" evidence="9">
    <location>
        <begin position="384"/>
        <end position="394"/>
    </location>
</feature>
<evidence type="ECO:0000256" key="4">
    <source>
        <dbReference type="ARBA" id="ARBA00022692"/>
    </source>
</evidence>
<dbReference type="GO" id="GO:0008146">
    <property type="term" value="F:sulfotransferase activity"/>
    <property type="evidence" value="ECO:0007669"/>
    <property type="project" value="InterPro"/>
</dbReference>
<name>C1E2Z3_MICCC</name>
<dbReference type="GeneID" id="8242359"/>
<dbReference type="PANTHER" id="PTHR12137:SF54">
    <property type="entry name" value="CARBOHYDRATE SULFOTRANSFERASE"/>
    <property type="match status" value="1"/>
</dbReference>